<name>A0A919VG77_9ACTN</name>
<dbReference type="Gene3D" id="3.30.43.10">
    <property type="entry name" value="Uridine Diphospho-n-acetylenolpyruvylglucosamine Reductase, domain 2"/>
    <property type="match status" value="1"/>
</dbReference>
<comment type="caution">
    <text evidence="7">The sequence shown here is derived from an EMBL/GenBank/DDBJ whole genome shotgun (WGS) entry which is preliminary data.</text>
</comment>
<comment type="similarity">
    <text evidence="2">Belongs to the oxygen-dependent FAD-linked oxidoreductase family.</text>
</comment>
<dbReference type="SUPFAM" id="SSF56176">
    <property type="entry name" value="FAD-binding/transporter-associated domain-like"/>
    <property type="match status" value="1"/>
</dbReference>
<feature type="domain" description="FAD-binding PCMH-type" evidence="6">
    <location>
        <begin position="33"/>
        <end position="204"/>
    </location>
</feature>
<dbReference type="Gene3D" id="3.40.462.20">
    <property type="match status" value="1"/>
</dbReference>
<dbReference type="InterPro" id="IPR006094">
    <property type="entry name" value="Oxid_FAD_bind_N"/>
</dbReference>
<protein>
    <submittedName>
        <fullName evidence="7">Oxidoreductase</fullName>
    </submittedName>
</protein>
<accession>A0A919VG77</accession>
<keyword evidence="8" id="KW-1185">Reference proteome</keyword>
<dbReference type="EMBL" id="BOOW01000050">
    <property type="protein sequence ID" value="GII96829.1"/>
    <property type="molecule type" value="Genomic_DNA"/>
</dbReference>
<keyword evidence="3" id="KW-0285">Flavoprotein</keyword>
<dbReference type="PANTHER" id="PTHR42973">
    <property type="entry name" value="BINDING OXIDOREDUCTASE, PUTATIVE (AFU_ORTHOLOGUE AFUA_1G17690)-RELATED"/>
    <property type="match status" value="1"/>
</dbReference>
<dbReference type="PANTHER" id="PTHR42973:SF39">
    <property type="entry name" value="FAD-BINDING PCMH-TYPE DOMAIN-CONTAINING PROTEIN"/>
    <property type="match status" value="1"/>
</dbReference>
<evidence type="ECO:0000256" key="4">
    <source>
        <dbReference type="ARBA" id="ARBA00022827"/>
    </source>
</evidence>
<dbReference type="AlphaFoldDB" id="A0A919VG77"/>
<evidence type="ECO:0000256" key="3">
    <source>
        <dbReference type="ARBA" id="ARBA00022630"/>
    </source>
</evidence>
<dbReference type="Gene3D" id="3.30.465.10">
    <property type="match status" value="1"/>
</dbReference>
<dbReference type="InterPro" id="IPR036318">
    <property type="entry name" value="FAD-bd_PCMH-like_sf"/>
</dbReference>
<dbReference type="RefSeq" id="WP_204031952.1">
    <property type="nucleotide sequence ID" value="NZ_BOOW01000050.1"/>
</dbReference>
<dbReference type="PROSITE" id="PS00862">
    <property type="entry name" value="OX2_COVAL_FAD"/>
    <property type="match status" value="1"/>
</dbReference>
<evidence type="ECO:0000256" key="2">
    <source>
        <dbReference type="ARBA" id="ARBA00005466"/>
    </source>
</evidence>
<dbReference type="Pfam" id="PF01565">
    <property type="entry name" value="FAD_binding_4"/>
    <property type="match status" value="1"/>
</dbReference>
<dbReference type="InterPro" id="IPR006093">
    <property type="entry name" value="Oxy_OxRdtase_FAD_BS"/>
</dbReference>
<dbReference type="Proteomes" id="UP000606172">
    <property type="component" value="Unassembled WGS sequence"/>
</dbReference>
<keyword evidence="4" id="KW-0274">FAD</keyword>
<dbReference type="GO" id="GO:0071949">
    <property type="term" value="F:FAD binding"/>
    <property type="evidence" value="ECO:0007669"/>
    <property type="project" value="InterPro"/>
</dbReference>
<keyword evidence="5" id="KW-0560">Oxidoreductase</keyword>
<evidence type="ECO:0000259" key="6">
    <source>
        <dbReference type="PROSITE" id="PS51387"/>
    </source>
</evidence>
<comment type="cofactor">
    <cofactor evidence="1">
        <name>FAD</name>
        <dbReference type="ChEBI" id="CHEBI:57692"/>
    </cofactor>
</comment>
<dbReference type="GO" id="GO:0016491">
    <property type="term" value="F:oxidoreductase activity"/>
    <property type="evidence" value="ECO:0007669"/>
    <property type="project" value="UniProtKB-KW"/>
</dbReference>
<dbReference type="InterPro" id="IPR016166">
    <property type="entry name" value="FAD-bd_PCMH"/>
</dbReference>
<gene>
    <name evidence="7" type="ORF">Ssi02_70600</name>
</gene>
<dbReference type="InterPro" id="IPR016169">
    <property type="entry name" value="FAD-bd_PCMH_sub2"/>
</dbReference>
<dbReference type="InterPro" id="IPR050416">
    <property type="entry name" value="FAD-linked_Oxidoreductase"/>
</dbReference>
<reference evidence="7" key="1">
    <citation type="submission" date="2021-01" db="EMBL/GenBank/DDBJ databases">
        <title>Whole genome shotgun sequence of Sinosporangium siamense NBRC 109515.</title>
        <authorList>
            <person name="Komaki H."/>
            <person name="Tamura T."/>
        </authorList>
    </citation>
    <scope>NUCLEOTIDE SEQUENCE</scope>
    <source>
        <strain evidence="7">NBRC 109515</strain>
    </source>
</reference>
<evidence type="ECO:0000256" key="1">
    <source>
        <dbReference type="ARBA" id="ARBA00001974"/>
    </source>
</evidence>
<evidence type="ECO:0000256" key="5">
    <source>
        <dbReference type="ARBA" id="ARBA00023002"/>
    </source>
</evidence>
<sequence length="451" mass="47496">MELGRDLEGLLVRRGEAGYEALRAAAVWNGLKPERFPDVIVQAASEQDVRTAVRFARSAGMRVTVRAGGHNWVGTSVRDGGMLIDLSRLDACAVDTASATASAQPAVKGRDLAAALAGHGLAFPVGHCGSVALGGYLLSGGLGWNPGVWGPACLSVAEIEAVTAAGEVVRCSENENADLFWAARGAGPGFFAVVTRFRLSLHRLPTAITTSAYVFPLPEVADVTSWVVEVAASLPPAVELSVTLGTAPQEHGTKAIAVTATCFADSADEAARSLEAFRACPLAGRALTRSEEQPATFDALFEGADALWPERHRVAADTLWSMEDLGALLPLLAGDVAKAPSGKSLVLANITPAPPGGAAMPDMAFSALGRSYVVGYAIWEDPAHDQVNIRWLREATGKVVPLAAGHYIAEADLLATPSRSRRSFTPGTWERLRAVRARWDPEGVCQSYLQP</sequence>
<dbReference type="PROSITE" id="PS51387">
    <property type="entry name" value="FAD_PCMH"/>
    <property type="match status" value="1"/>
</dbReference>
<dbReference type="InterPro" id="IPR016167">
    <property type="entry name" value="FAD-bd_PCMH_sub1"/>
</dbReference>
<evidence type="ECO:0000313" key="7">
    <source>
        <dbReference type="EMBL" id="GII96829.1"/>
    </source>
</evidence>
<evidence type="ECO:0000313" key="8">
    <source>
        <dbReference type="Proteomes" id="UP000606172"/>
    </source>
</evidence>
<proteinExistence type="inferred from homology"/>
<organism evidence="7 8">
    <name type="scientific">Sinosporangium siamense</name>
    <dbReference type="NCBI Taxonomy" id="1367973"/>
    <lineage>
        <taxon>Bacteria</taxon>
        <taxon>Bacillati</taxon>
        <taxon>Actinomycetota</taxon>
        <taxon>Actinomycetes</taxon>
        <taxon>Streptosporangiales</taxon>
        <taxon>Streptosporangiaceae</taxon>
        <taxon>Sinosporangium</taxon>
    </lineage>
</organism>